<dbReference type="PANTHER" id="PTHR10039">
    <property type="entry name" value="AMELOGENIN"/>
    <property type="match status" value="1"/>
</dbReference>
<dbReference type="EMBL" id="DF933829">
    <property type="protein sequence ID" value="GAM38265.1"/>
    <property type="molecule type" value="Genomic_DNA"/>
</dbReference>
<protein>
    <submittedName>
        <fullName evidence="1">Uncharacterized protein</fullName>
    </submittedName>
</protein>
<gene>
    <name evidence="1" type="ORF">TCE0_033r08852</name>
</gene>
<accession>A0A6V8HCZ7</accession>
<keyword evidence="2" id="KW-1185">Reference proteome</keyword>
<evidence type="ECO:0000313" key="2">
    <source>
        <dbReference type="Proteomes" id="UP000053095"/>
    </source>
</evidence>
<organism evidence="1 2">
    <name type="scientific">Talaromyces pinophilus</name>
    <name type="common">Penicillium pinophilum</name>
    <dbReference type="NCBI Taxonomy" id="128442"/>
    <lineage>
        <taxon>Eukaryota</taxon>
        <taxon>Fungi</taxon>
        <taxon>Dikarya</taxon>
        <taxon>Ascomycota</taxon>
        <taxon>Pezizomycotina</taxon>
        <taxon>Eurotiomycetes</taxon>
        <taxon>Eurotiomycetidae</taxon>
        <taxon>Eurotiales</taxon>
        <taxon>Trichocomaceae</taxon>
        <taxon>Talaromyces</taxon>
        <taxon>Talaromyces sect. Talaromyces</taxon>
    </lineage>
</organism>
<reference evidence="2" key="1">
    <citation type="journal article" date="2015" name="Genome Announc.">
        <title>Draft genome sequence of Talaromyces cellulolyticus strain Y-94, a source of lignocellulosic biomass-degrading enzymes.</title>
        <authorList>
            <person name="Fujii T."/>
            <person name="Koike H."/>
            <person name="Sawayama S."/>
            <person name="Yano S."/>
            <person name="Inoue H."/>
        </authorList>
    </citation>
    <scope>NUCLEOTIDE SEQUENCE [LARGE SCALE GENOMIC DNA]</scope>
    <source>
        <strain evidence="2">Y-94</strain>
    </source>
</reference>
<sequence length="546" mass="62993">MKLCVSSRPRTEFLNVFDSDLQMHLHHLTRADIELFTMATFEKESNFDNKDEKCRDIVQDIVDSADGVFLWVRLVVRSLLNGFRHRYPVAHLKQKFDTMPRELDLLFDKIFSSIDSSDREKSNKMLLLAANYPNLNILMFSWLDDLEDPDFPFNAPIQAYSDVEIRDRHEVMKDIYFGYEVQFFHRTVGNYVKEPARYAEIEGRLRSFDIQDAYRRLLLAEFRFARTMEEYFKRQGLRQTALVWCFAYCSLGRVADHAPLRFLKEYEKILDHHRRQPFSFPGETKDNPGVIAWSQCFQSDDCKGYLSNDGISYLHWTAAYDQREYAIDQVSSNPSLVNTTDDGRSLLLTAAISTPSGGLVRDLLKLGTSPRHQVPVTYSGETCLASVWAVFLFIVARRRELSYRKNPVGMFWAMEEFLESSADSNVYILLRPKGRYDLERRLDSLGPYETLSDDDACSITLEDLIVTARPANMDTLLRLILDANRPGLWNGTLKALTGLTLWTGSSNDVQSRHKRARLDELDSNWSLQSVVVGGEKLRGGFDVECF</sequence>
<dbReference type="AlphaFoldDB" id="A0A6V8HCZ7"/>
<comment type="caution">
    <text evidence="1">The sequence shown here is derived from an EMBL/GenBank/DDBJ whole genome shotgun (WGS) entry which is preliminary data.</text>
</comment>
<proteinExistence type="predicted"/>
<name>A0A6V8HCZ7_TALPI</name>
<dbReference type="Proteomes" id="UP000053095">
    <property type="component" value="Unassembled WGS sequence"/>
</dbReference>
<dbReference type="PANTHER" id="PTHR10039:SF5">
    <property type="entry name" value="NACHT DOMAIN-CONTAINING PROTEIN"/>
    <property type="match status" value="1"/>
</dbReference>
<evidence type="ECO:0000313" key="1">
    <source>
        <dbReference type="EMBL" id="GAM38265.1"/>
    </source>
</evidence>